<dbReference type="Proteomes" id="UP000178254">
    <property type="component" value="Unassembled WGS sequence"/>
</dbReference>
<dbReference type="SMART" id="SM01321">
    <property type="entry name" value="Y1_Tnp"/>
    <property type="match status" value="1"/>
</dbReference>
<evidence type="ECO:0000259" key="1">
    <source>
        <dbReference type="SMART" id="SM01321"/>
    </source>
</evidence>
<organism evidence="2 3">
    <name type="scientific">Candidatus Magasanikbacteria bacterium RIFOXYD2_FULL_41_14</name>
    <dbReference type="NCBI Taxonomy" id="1798709"/>
    <lineage>
        <taxon>Bacteria</taxon>
        <taxon>Candidatus Magasanikiibacteriota</taxon>
    </lineage>
</organism>
<dbReference type="Pfam" id="PF01797">
    <property type="entry name" value="Y1_Tnp"/>
    <property type="match status" value="1"/>
</dbReference>
<sequence length="224" mass="26276">MPRAQRVDIADHYYHVINRASARLTLFESKDDYGIFESVLVEAVEKYDMGLVAYCCMPNHFHFVLKPKNDGNLSKFMYWFSMTLTLRWHAIKKTTGSGHIFQGRYKSFLIQDDEHLLTVIRYVERNPLRAKLVTDLREWKYSSLFRRLKGNDKQKKLLTKADTTLPEDYILFVQIPLTPAELESARNSVNKGVPYGKEEWRDTMVDRFKLQATMRGKGRPKKCS</sequence>
<dbReference type="InterPro" id="IPR002686">
    <property type="entry name" value="Transposase_17"/>
</dbReference>
<proteinExistence type="predicted"/>
<name>A0A1F6PCE2_9BACT</name>
<accession>A0A1F6PCE2</accession>
<evidence type="ECO:0000313" key="2">
    <source>
        <dbReference type="EMBL" id="OGH93832.1"/>
    </source>
</evidence>
<evidence type="ECO:0000313" key="3">
    <source>
        <dbReference type="Proteomes" id="UP000178254"/>
    </source>
</evidence>
<dbReference type="GO" id="GO:0003677">
    <property type="term" value="F:DNA binding"/>
    <property type="evidence" value="ECO:0007669"/>
    <property type="project" value="InterPro"/>
</dbReference>
<protein>
    <recommendedName>
        <fullName evidence="1">Transposase IS200-like domain-containing protein</fullName>
    </recommendedName>
</protein>
<dbReference type="GO" id="GO:0004803">
    <property type="term" value="F:transposase activity"/>
    <property type="evidence" value="ECO:0007669"/>
    <property type="project" value="InterPro"/>
</dbReference>
<feature type="domain" description="Transposase IS200-like" evidence="1">
    <location>
        <begin position="9"/>
        <end position="126"/>
    </location>
</feature>
<gene>
    <name evidence="2" type="ORF">A2538_02285</name>
</gene>
<comment type="caution">
    <text evidence="2">The sequence shown here is derived from an EMBL/GenBank/DDBJ whole genome shotgun (WGS) entry which is preliminary data.</text>
</comment>
<dbReference type="GO" id="GO:0006313">
    <property type="term" value="P:DNA transposition"/>
    <property type="evidence" value="ECO:0007669"/>
    <property type="project" value="InterPro"/>
</dbReference>
<dbReference type="EMBL" id="MFRE01000020">
    <property type="protein sequence ID" value="OGH93832.1"/>
    <property type="molecule type" value="Genomic_DNA"/>
</dbReference>
<dbReference type="InterPro" id="IPR036515">
    <property type="entry name" value="Transposase_17_sf"/>
</dbReference>
<dbReference type="AlphaFoldDB" id="A0A1F6PCE2"/>
<dbReference type="Gene3D" id="3.30.70.1290">
    <property type="entry name" value="Transposase IS200-like"/>
    <property type="match status" value="1"/>
</dbReference>
<dbReference type="PANTHER" id="PTHR34322">
    <property type="entry name" value="TRANSPOSASE, Y1_TNP DOMAIN-CONTAINING"/>
    <property type="match status" value="1"/>
</dbReference>
<dbReference type="PANTHER" id="PTHR34322:SF2">
    <property type="entry name" value="TRANSPOSASE IS200-LIKE DOMAIN-CONTAINING PROTEIN"/>
    <property type="match status" value="1"/>
</dbReference>
<dbReference type="SUPFAM" id="SSF143422">
    <property type="entry name" value="Transposase IS200-like"/>
    <property type="match status" value="1"/>
</dbReference>
<reference evidence="2 3" key="1">
    <citation type="journal article" date="2016" name="Nat. Commun.">
        <title>Thousands of microbial genomes shed light on interconnected biogeochemical processes in an aquifer system.</title>
        <authorList>
            <person name="Anantharaman K."/>
            <person name="Brown C.T."/>
            <person name="Hug L.A."/>
            <person name="Sharon I."/>
            <person name="Castelle C.J."/>
            <person name="Probst A.J."/>
            <person name="Thomas B.C."/>
            <person name="Singh A."/>
            <person name="Wilkins M.J."/>
            <person name="Karaoz U."/>
            <person name="Brodie E.L."/>
            <person name="Williams K.H."/>
            <person name="Hubbard S.S."/>
            <person name="Banfield J.F."/>
        </authorList>
    </citation>
    <scope>NUCLEOTIDE SEQUENCE [LARGE SCALE GENOMIC DNA]</scope>
</reference>